<name>A0AAD4ZN03_PRUDU</name>
<reference evidence="1 2" key="1">
    <citation type="journal article" date="2022" name="G3 (Bethesda)">
        <title>Whole-genome sequence and methylome profiling of the almond [Prunus dulcis (Mill.) D.A. Webb] cultivar 'Nonpareil'.</title>
        <authorList>
            <person name="D'Amico-Willman K.M."/>
            <person name="Ouma W.Z."/>
            <person name="Meulia T."/>
            <person name="Sideli G.M."/>
            <person name="Gradziel T.M."/>
            <person name="Fresnedo-Ramirez J."/>
        </authorList>
    </citation>
    <scope>NUCLEOTIDE SEQUENCE [LARGE SCALE GENOMIC DNA]</scope>
    <source>
        <strain evidence="1">Clone GOH B32 T37-40</strain>
    </source>
</reference>
<evidence type="ECO:0000313" key="2">
    <source>
        <dbReference type="Proteomes" id="UP001054821"/>
    </source>
</evidence>
<organism evidence="1 2">
    <name type="scientific">Prunus dulcis</name>
    <name type="common">Almond</name>
    <name type="synonym">Amygdalus dulcis</name>
    <dbReference type="NCBI Taxonomy" id="3755"/>
    <lineage>
        <taxon>Eukaryota</taxon>
        <taxon>Viridiplantae</taxon>
        <taxon>Streptophyta</taxon>
        <taxon>Embryophyta</taxon>
        <taxon>Tracheophyta</taxon>
        <taxon>Spermatophyta</taxon>
        <taxon>Magnoliopsida</taxon>
        <taxon>eudicotyledons</taxon>
        <taxon>Gunneridae</taxon>
        <taxon>Pentapetalae</taxon>
        <taxon>rosids</taxon>
        <taxon>fabids</taxon>
        <taxon>Rosales</taxon>
        <taxon>Rosaceae</taxon>
        <taxon>Amygdaloideae</taxon>
        <taxon>Amygdaleae</taxon>
        <taxon>Prunus</taxon>
    </lineage>
</organism>
<dbReference type="Proteomes" id="UP001054821">
    <property type="component" value="Chromosome 1"/>
</dbReference>
<evidence type="ECO:0000313" key="1">
    <source>
        <dbReference type="EMBL" id="KAI5351027.1"/>
    </source>
</evidence>
<proteinExistence type="predicted"/>
<protein>
    <submittedName>
        <fullName evidence="1">Uncharacterized protein</fullName>
    </submittedName>
</protein>
<sequence length="145" mass="16771">MADADELDEIVRRKLGALISRVTQEIEFRWGDECLPLPRILLHVLDPVEGPMDLVSTALQLKTRLDTHWNLQLPSIVSSWFRHTVVIGESLVLAFMLYSIYEQYESEVAKLLFNSIMLVFGFFRTNLPASVQLFLEKHGILMRHM</sequence>
<gene>
    <name evidence="1" type="ORF">L3X38_003918</name>
</gene>
<accession>A0AAD4ZN03</accession>
<dbReference type="EMBL" id="JAJFAZ020000001">
    <property type="protein sequence ID" value="KAI5351027.1"/>
    <property type="molecule type" value="Genomic_DNA"/>
</dbReference>
<keyword evidence="2" id="KW-1185">Reference proteome</keyword>
<comment type="caution">
    <text evidence="1">The sequence shown here is derived from an EMBL/GenBank/DDBJ whole genome shotgun (WGS) entry which is preliminary data.</text>
</comment>
<dbReference type="AlphaFoldDB" id="A0AAD4ZN03"/>